<evidence type="ECO:0000313" key="1">
    <source>
        <dbReference type="EMBL" id="MBP2328185.1"/>
    </source>
</evidence>
<proteinExistence type="predicted"/>
<keyword evidence="2" id="KW-1185">Reference proteome</keyword>
<name>A0ABS4TUW0_9PSEU</name>
<evidence type="ECO:0000313" key="2">
    <source>
        <dbReference type="Proteomes" id="UP001519332"/>
    </source>
</evidence>
<reference evidence="1 2" key="1">
    <citation type="submission" date="2021-03" db="EMBL/GenBank/DDBJ databases">
        <title>Sequencing the genomes of 1000 actinobacteria strains.</title>
        <authorList>
            <person name="Klenk H.-P."/>
        </authorList>
    </citation>
    <scope>NUCLEOTIDE SEQUENCE [LARGE SCALE GENOMIC DNA]</scope>
    <source>
        <strain evidence="1 2">DSM 46670</strain>
    </source>
</reference>
<sequence length="265" mass="28455">MTANPVGGAPKPAPAATAHASAWAVAGVRDFDGTVGSIVPSVFPAYARVFHPAYRRTADDSVEPVRWREVAKAHHRAMHPLAQWRKINPPLPGETTNLEKWCRDLGSIPARAGVWDDEPVLGAMPASVATRLSALLTRYTTTPGRCWLAVWEGYGDLAGNWTTAPRFEVPGRGMHLLVGPAAAAAFPLGDEHPPLTEPDRGLHPNLWWPSDHTWCVATDVDMMTTYVGGSADAIAAVVADAELEAFPVTADDAVTWDSDTINRLG</sequence>
<protein>
    <submittedName>
        <fullName evidence="1">Uncharacterized protein</fullName>
    </submittedName>
</protein>
<accession>A0ABS4TUW0</accession>
<dbReference type="Proteomes" id="UP001519332">
    <property type="component" value="Unassembled WGS sequence"/>
</dbReference>
<comment type="caution">
    <text evidence="1">The sequence shown here is derived from an EMBL/GenBank/DDBJ whole genome shotgun (WGS) entry which is preliminary data.</text>
</comment>
<gene>
    <name evidence="1" type="ORF">JOF56_008570</name>
</gene>
<dbReference type="EMBL" id="JAGINW010000001">
    <property type="protein sequence ID" value="MBP2328185.1"/>
    <property type="molecule type" value="Genomic_DNA"/>
</dbReference>
<dbReference type="RefSeq" id="WP_209645231.1">
    <property type="nucleotide sequence ID" value="NZ_JAGINW010000001.1"/>
</dbReference>
<organism evidence="1 2">
    <name type="scientific">Kibdelosporangium banguiense</name>
    <dbReference type="NCBI Taxonomy" id="1365924"/>
    <lineage>
        <taxon>Bacteria</taxon>
        <taxon>Bacillati</taxon>
        <taxon>Actinomycetota</taxon>
        <taxon>Actinomycetes</taxon>
        <taxon>Pseudonocardiales</taxon>
        <taxon>Pseudonocardiaceae</taxon>
        <taxon>Kibdelosporangium</taxon>
    </lineage>
</organism>